<sequence>MSTVQSFELSSCRQLLELYPESRSILPAVEVIERTIFQEPGIAFTHCRGLLETVCISILADRGQEIPPESKPNWLMTQALATLELTSRNAEDKDAERGVSSVLKGLNLLVDGIVALRNSQGIGPHGRDALEKMLSVEYALLTARAMDAAVGLMFRLHREQLNRNPMSQLRYGAHPDFDEYLDERYADIVIEEVPIQASVALYQQDRRAYQKSLVDFRAGQAETSDITEGQVLHENSNG</sequence>
<dbReference type="Proteomes" id="UP000009874">
    <property type="component" value="Unassembled WGS sequence"/>
</dbReference>
<dbReference type="RefSeq" id="WP_005667750.1">
    <property type="nucleotide sequence ID" value="NZ_JH992924.1"/>
</dbReference>
<reference evidence="2 3" key="1">
    <citation type="submission" date="2012-09" db="EMBL/GenBank/DDBJ databases">
        <title>The Genome Sequence of Massilia timonae CCUG 45783.</title>
        <authorList>
            <consortium name="The Broad Institute Genome Sequencing Platform"/>
            <person name="Earl A."/>
            <person name="Ward D."/>
            <person name="Feldgarden M."/>
            <person name="Gevers D."/>
            <person name="Huys G."/>
            <person name="Walker B."/>
            <person name="Young S.K."/>
            <person name="Zeng Q."/>
            <person name="Gargeya S."/>
            <person name="Fitzgerald M."/>
            <person name="Haas B."/>
            <person name="Abouelleil A."/>
            <person name="Alvarado L."/>
            <person name="Arachchi H.M."/>
            <person name="Berlin A.M."/>
            <person name="Chapman S.B."/>
            <person name="Goldberg J."/>
            <person name="Griggs A."/>
            <person name="Gujja S."/>
            <person name="Hansen M."/>
            <person name="Howarth C."/>
            <person name="Imamovic A."/>
            <person name="Larimer J."/>
            <person name="McCowen C."/>
            <person name="Montmayeur A."/>
            <person name="Murphy C."/>
            <person name="Neiman D."/>
            <person name="Pearson M."/>
            <person name="Priest M."/>
            <person name="Roberts A."/>
            <person name="Saif S."/>
            <person name="Shea T."/>
            <person name="Sisk P."/>
            <person name="Sykes S."/>
            <person name="Wortman J."/>
            <person name="Nusbaum C."/>
            <person name="Birren B."/>
        </authorList>
    </citation>
    <scope>NUCLEOTIDE SEQUENCE [LARGE SCALE GENOMIC DNA]</scope>
    <source>
        <strain evidence="2 3">CCUG 45783</strain>
    </source>
</reference>
<name>K9DSF9_9BURK</name>
<evidence type="ECO:0000313" key="3">
    <source>
        <dbReference type="Proteomes" id="UP000009874"/>
    </source>
</evidence>
<feature type="domain" description="Abortive infection protein-like C-terminal" evidence="1">
    <location>
        <begin position="75"/>
        <end position="154"/>
    </location>
</feature>
<comment type="caution">
    <text evidence="2">The sequence shown here is derived from an EMBL/GenBank/DDBJ whole genome shotgun (WGS) entry which is preliminary data.</text>
</comment>
<dbReference type="OrthoDB" id="7021751at2"/>
<keyword evidence="3" id="KW-1185">Reference proteome</keyword>
<accession>K9DSF9</accession>
<dbReference type="InterPro" id="IPR026001">
    <property type="entry name" value="Abi-like_C"/>
</dbReference>
<dbReference type="Pfam" id="PF14355">
    <property type="entry name" value="Abi_C"/>
    <property type="match status" value="1"/>
</dbReference>
<evidence type="ECO:0000259" key="1">
    <source>
        <dbReference type="Pfam" id="PF14355"/>
    </source>
</evidence>
<proteinExistence type="predicted"/>
<dbReference type="EMBL" id="AGZI01000040">
    <property type="protein sequence ID" value="EKU81667.1"/>
    <property type="molecule type" value="Genomic_DNA"/>
</dbReference>
<dbReference type="HOGENOM" id="CLU_1164765_0_0_4"/>
<organism evidence="2 3">
    <name type="scientific">Massilia timonae CCUG 45783</name>
    <dbReference type="NCBI Taxonomy" id="883126"/>
    <lineage>
        <taxon>Bacteria</taxon>
        <taxon>Pseudomonadati</taxon>
        <taxon>Pseudomonadota</taxon>
        <taxon>Betaproteobacteria</taxon>
        <taxon>Burkholderiales</taxon>
        <taxon>Oxalobacteraceae</taxon>
        <taxon>Telluria group</taxon>
        <taxon>Massilia</taxon>
    </lineage>
</organism>
<dbReference type="AlphaFoldDB" id="K9DSF9"/>
<protein>
    <recommendedName>
        <fullName evidence="1">Abortive infection protein-like C-terminal domain-containing protein</fullName>
    </recommendedName>
</protein>
<gene>
    <name evidence="2" type="ORF">HMPREF9710_03022</name>
</gene>
<evidence type="ECO:0000313" key="2">
    <source>
        <dbReference type="EMBL" id="EKU81667.1"/>
    </source>
</evidence>